<dbReference type="AlphaFoldDB" id="A0AAN6Y0M9"/>
<dbReference type="PROSITE" id="PS50181">
    <property type="entry name" value="FBOX"/>
    <property type="match status" value="1"/>
</dbReference>
<dbReference type="PANTHER" id="PTHR24189">
    <property type="entry name" value="MYOTROPHIN"/>
    <property type="match status" value="1"/>
</dbReference>
<sequence>MNSLLESLPLELLTQITGSLEQRNISALMRTSRKLYHNLESSLYRSKEARNRALRWVCTHGHVNIIRRLISVYESSPSVVDRGGLTLNLALKAQQLDAFQLLLQLGAGIDGQHENSHQLRTLVRELSCSSASSEFARAFFKAGRAAQLPRRLLDVSLMMMVRHQLPVDLVELVLNHGASVNKSHSVRIGSEKTWANPLSASILFNSRPVFDLLRNRGASIHGTVVNYPRRRPLHIPIYAAAYSILEHGTHMFQSCLDNGADINHGAVLSTRAASRRYHYGTPLLGYLDSIESWPVGTNVGSGGGPLDHLGHLLNSGAIISDNLPTVPFPGPHGRPHDQTAPHSSLHLLLDNMKGNLNQLADAQFQAVAKLLIQHGALSGSGDPKVAAERIKRLLLDYDHGHRGATYPASVVQAWRAFVTLLLDSACSLDETNGHVRWQDALLSDYIYDRGTDSGQAPTDLTFEAISLLISHVGADINATPLPVLHRLCHFYHLMEATHNIGPNDAYERHHSHGIADQRRRLVSALVEKYRANPDLKISAESPGEGGGPGRTAEEILLSEWEGLEYSETGRRFIAALVEDIKDGNR</sequence>
<comment type="caution">
    <text evidence="4">The sequence shown here is derived from an EMBL/GenBank/DDBJ whole genome shotgun (WGS) entry which is preliminary data.</text>
</comment>
<dbReference type="EMBL" id="MU858263">
    <property type="protein sequence ID" value="KAK4208007.1"/>
    <property type="molecule type" value="Genomic_DNA"/>
</dbReference>
<proteinExistence type="predicted"/>
<dbReference type="InterPro" id="IPR036770">
    <property type="entry name" value="Ankyrin_rpt-contain_sf"/>
</dbReference>
<dbReference type="SUPFAM" id="SSF48403">
    <property type="entry name" value="Ankyrin repeat"/>
    <property type="match status" value="1"/>
</dbReference>
<dbReference type="Gene3D" id="1.25.40.20">
    <property type="entry name" value="Ankyrin repeat-containing domain"/>
    <property type="match status" value="1"/>
</dbReference>
<feature type="domain" description="F-box" evidence="3">
    <location>
        <begin position="2"/>
        <end position="47"/>
    </location>
</feature>
<keyword evidence="2" id="KW-0040">ANK repeat</keyword>
<protein>
    <recommendedName>
        <fullName evidence="3">F-box domain-containing protein</fullName>
    </recommendedName>
</protein>
<dbReference type="InterPro" id="IPR001810">
    <property type="entry name" value="F-box_dom"/>
</dbReference>
<evidence type="ECO:0000313" key="4">
    <source>
        <dbReference type="EMBL" id="KAK4208007.1"/>
    </source>
</evidence>
<keyword evidence="1" id="KW-0677">Repeat</keyword>
<evidence type="ECO:0000259" key="3">
    <source>
        <dbReference type="PROSITE" id="PS50181"/>
    </source>
</evidence>
<dbReference type="InterPro" id="IPR050745">
    <property type="entry name" value="Multifunctional_regulatory"/>
</dbReference>
<evidence type="ECO:0000256" key="1">
    <source>
        <dbReference type="ARBA" id="ARBA00022737"/>
    </source>
</evidence>
<keyword evidence="5" id="KW-1185">Reference proteome</keyword>
<evidence type="ECO:0000256" key="2">
    <source>
        <dbReference type="ARBA" id="ARBA00023043"/>
    </source>
</evidence>
<organism evidence="4 5">
    <name type="scientific">Rhypophila decipiens</name>
    <dbReference type="NCBI Taxonomy" id="261697"/>
    <lineage>
        <taxon>Eukaryota</taxon>
        <taxon>Fungi</taxon>
        <taxon>Dikarya</taxon>
        <taxon>Ascomycota</taxon>
        <taxon>Pezizomycotina</taxon>
        <taxon>Sordariomycetes</taxon>
        <taxon>Sordariomycetidae</taxon>
        <taxon>Sordariales</taxon>
        <taxon>Naviculisporaceae</taxon>
        <taxon>Rhypophila</taxon>
    </lineage>
</organism>
<name>A0AAN6Y0M9_9PEZI</name>
<dbReference type="Proteomes" id="UP001301769">
    <property type="component" value="Unassembled WGS sequence"/>
</dbReference>
<reference evidence="4" key="2">
    <citation type="submission" date="2023-05" db="EMBL/GenBank/DDBJ databases">
        <authorList>
            <consortium name="Lawrence Berkeley National Laboratory"/>
            <person name="Steindorff A."/>
            <person name="Hensen N."/>
            <person name="Bonometti L."/>
            <person name="Westerberg I."/>
            <person name="Brannstrom I.O."/>
            <person name="Guillou S."/>
            <person name="Cros-Aarteil S."/>
            <person name="Calhoun S."/>
            <person name="Haridas S."/>
            <person name="Kuo A."/>
            <person name="Mondo S."/>
            <person name="Pangilinan J."/>
            <person name="Riley R."/>
            <person name="Labutti K."/>
            <person name="Andreopoulos B."/>
            <person name="Lipzen A."/>
            <person name="Chen C."/>
            <person name="Yanf M."/>
            <person name="Daum C."/>
            <person name="Ng V."/>
            <person name="Clum A."/>
            <person name="Ohm R."/>
            <person name="Martin F."/>
            <person name="Silar P."/>
            <person name="Natvig D."/>
            <person name="Lalanne C."/>
            <person name="Gautier V."/>
            <person name="Ament-Velasquez S.L."/>
            <person name="Kruys A."/>
            <person name="Hutchinson M.I."/>
            <person name="Powell A.J."/>
            <person name="Barry K."/>
            <person name="Miller A.N."/>
            <person name="Grigoriev I.V."/>
            <person name="Debuchy R."/>
            <person name="Gladieux P."/>
            <person name="Thoren M.H."/>
            <person name="Johannesson H."/>
        </authorList>
    </citation>
    <scope>NUCLEOTIDE SEQUENCE</scope>
    <source>
        <strain evidence="4">PSN293</strain>
    </source>
</reference>
<dbReference type="PANTHER" id="PTHR24189:SF50">
    <property type="entry name" value="ANKYRIN REPEAT AND SOCS BOX PROTEIN 2"/>
    <property type="match status" value="1"/>
</dbReference>
<accession>A0AAN6Y0M9</accession>
<evidence type="ECO:0000313" key="5">
    <source>
        <dbReference type="Proteomes" id="UP001301769"/>
    </source>
</evidence>
<gene>
    <name evidence="4" type="ORF">QBC37DRAFT_487125</name>
</gene>
<reference evidence="4" key="1">
    <citation type="journal article" date="2023" name="Mol. Phylogenet. Evol.">
        <title>Genome-scale phylogeny and comparative genomics of the fungal order Sordariales.</title>
        <authorList>
            <person name="Hensen N."/>
            <person name="Bonometti L."/>
            <person name="Westerberg I."/>
            <person name="Brannstrom I.O."/>
            <person name="Guillou S."/>
            <person name="Cros-Aarteil S."/>
            <person name="Calhoun S."/>
            <person name="Haridas S."/>
            <person name="Kuo A."/>
            <person name="Mondo S."/>
            <person name="Pangilinan J."/>
            <person name="Riley R."/>
            <person name="LaButti K."/>
            <person name="Andreopoulos B."/>
            <person name="Lipzen A."/>
            <person name="Chen C."/>
            <person name="Yan M."/>
            <person name="Daum C."/>
            <person name="Ng V."/>
            <person name="Clum A."/>
            <person name="Steindorff A."/>
            <person name="Ohm R.A."/>
            <person name="Martin F."/>
            <person name="Silar P."/>
            <person name="Natvig D.O."/>
            <person name="Lalanne C."/>
            <person name="Gautier V."/>
            <person name="Ament-Velasquez S.L."/>
            <person name="Kruys A."/>
            <person name="Hutchinson M.I."/>
            <person name="Powell A.J."/>
            <person name="Barry K."/>
            <person name="Miller A.N."/>
            <person name="Grigoriev I.V."/>
            <person name="Debuchy R."/>
            <person name="Gladieux P."/>
            <person name="Hiltunen Thoren M."/>
            <person name="Johannesson H."/>
        </authorList>
    </citation>
    <scope>NUCLEOTIDE SEQUENCE</scope>
    <source>
        <strain evidence="4">PSN293</strain>
    </source>
</reference>